<evidence type="ECO:0000313" key="4">
    <source>
        <dbReference type="EMBL" id="RSN69038.1"/>
    </source>
</evidence>
<dbReference type="RefSeq" id="WP_012308697.1">
    <property type="nucleotide sequence ID" value="NZ_RCOR01000022.1"/>
</dbReference>
<evidence type="ECO:0000256" key="3">
    <source>
        <dbReference type="ARBA" id="ARBA00023274"/>
    </source>
</evidence>
<dbReference type="Proteomes" id="UP000278149">
    <property type="component" value="Unassembled WGS sequence"/>
</dbReference>
<reference evidence="4 5" key="1">
    <citation type="submission" date="2018-10" db="EMBL/GenBank/DDBJ databases">
        <title>Co-occurring genomic capacity for anaerobic methane metabolism and dissimilatory sulfite reduction discovered in the Korarchaeota.</title>
        <authorList>
            <person name="Mckay L.J."/>
            <person name="Dlakic M."/>
            <person name="Fields M.W."/>
            <person name="Delmont T.O."/>
            <person name="Eren A.M."/>
            <person name="Jay Z.J."/>
            <person name="Klingelsmith K.B."/>
            <person name="Rusch D.B."/>
            <person name="Inskeep W.P."/>
        </authorList>
    </citation>
    <scope>NUCLEOTIDE SEQUENCE [LARGE SCALE GENOMIC DNA]</scope>
    <source>
        <strain evidence="4 5">WS</strain>
    </source>
</reference>
<comment type="similarity">
    <text evidence="1">Belongs to the eukaryotic ribosomal protein eS25 family.</text>
</comment>
<dbReference type="EMBL" id="RCOR01000022">
    <property type="protein sequence ID" value="RSN69038.1"/>
    <property type="molecule type" value="Genomic_DNA"/>
</dbReference>
<dbReference type="Gene3D" id="1.10.10.10">
    <property type="entry name" value="Winged helix-like DNA-binding domain superfamily/Winged helix DNA-binding domain"/>
    <property type="match status" value="1"/>
</dbReference>
<dbReference type="GO" id="GO:0005840">
    <property type="term" value="C:ribosome"/>
    <property type="evidence" value="ECO:0007669"/>
    <property type="project" value="UniProtKB-KW"/>
</dbReference>
<dbReference type="InterPro" id="IPR036390">
    <property type="entry name" value="WH_DNA-bd_sf"/>
</dbReference>
<evidence type="ECO:0000256" key="1">
    <source>
        <dbReference type="ARBA" id="ARBA00009106"/>
    </source>
</evidence>
<proteinExistence type="inferred from homology"/>
<accession>A0A429G5G6</accession>
<evidence type="ECO:0000313" key="5">
    <source>
        <dbReference type="Proteomes" id="UP000278149"/>
    </source>
</evidence>
<dbReference type="InterPro" id="IPR036388">
    <property type="entry name" value="WH-like_DNA-bd_sf"/>
</dbReference>
<evidence type="ECO:0008006" key="6">
    <source>
        <dbReference type="Google" id="ProtNLM"/>
    </source>
</evidence>
<keyword evidence="3" id="KW-0687">Ribonucleoprotein</keyword>
<sequence length="85" mass="9755">MSAEKAEKIIRDVEVKPQVMDQIRKEVVRSSYITPQSIAMKYNIRVSVARRLLREFEREGLVIYVDGNSRIRIYKGAKAKVSGEG</sequence>
<dbReference type="Pfam" id="PF03297">
    <property type="entry name" value="Ribosomal_S25"/>
    <property type="match status" value="1"/>
</dbReference>
<evidence type="ECO:0000256" key="2">
    <source>
        <dbReference type="ARBA" id="ARBA00022980"/>
    </source>
</evidence>
<dbReference type="AlphaFoldDB" id="A0A429G5G6"/>
<dbReference type="OMA" id="MKYNIRV"/>
<dbReference type="SUPFAM" id="SSF46785">
    <property type="entry name" value="Winged helix' DNA-binding domain"/>
    <property type="match status" value="1"/>
</dbReference>
<dbReference type="GO" id="GO:1990904">
    <property type="term" value="C:ribonucleoprotein complex"/>
    <property type="evidence" value="ECO:0007669"/>
    <property type="project" value="UniProtKB-KW"/>
</dbReference>
<keyword evidence="2" id="KW-0689">Ribosomal protein</keyword>
<organism evidence="4 5">
    <name type="scientific">Candidatus Korarchaeum cryptofilum</name>
    <dbReference type="NCBI Taxonomy" id="498846"/>
    <lineage>
        <taxon>Archaea</taxon>
        <taxon>Thermoproteota</taxon>
        <taxon>Candidatus Korarchaeia</taxon>
        <taxon>Candidatus Korarchaeales</taxon>
        <taxon>Candidatus Korarchaeaceae</taxon>
        <taxon>Candidatus Korarchaeum</taxon>
    </lineage>
</organism>
<name>A0A429G5G6_9CREN</name>
<protein>
    <recommendedName>
        <fullName evidence="6">30S ribosomal protein S25e</fullName>
    </recommendedName>
</protein>
<comment type="caution">
    <text evidence="4">The sequence shown here is derived from an EMBL/GenBank/DDBJ whole genome shotgun (WGS) entry which is preliminary data.</text>
</comment>
<gene>
    <name evidence="4" type="ORF">D9Q81_04395</name>
</gene>
<dbReference type="GeneID" id="6093329"/>
<dbReference type="InterPro" id="IPR004977">
    <property type="entry name" value="Ribosomal_eS25"/>
</dbReference>